<gene>
    <name evidence="3" type="ORF">MEUPH1_LOCUS10684</name>
</gene>
<dbReference type="AlphaFoldDB" id="A0AAV0WG41"/>
<dbReference type="Gene3D" id="3.30.160.60">
    <property type="entry name" value="Classic Zinc Finger"/>
    <property type="match status" value="1"/>
</dbReference>
<dbReference type="EMBL" id="CARXXK010000002">
    <property type="protein sequence ID" value="CAI6354726.1"/>
    <property type="molecule type" value="Genomic_DNA"/>
</dbReference>
<reference evidence="3 4" key="1">
    <citation type="submission" date="2023-01" db="EMBL/GenBank/DDBJ databases">
        <authorList>
            <person name="Whitehead M."/>
        </authorList>
    </citation>
    <scope>NUCLEOTIDE SEQUENCE [LARGE SCALE GENOMIC DNA]</scope>
</reference>
<dbReference type="Proteomes" id="UP001160148">
    <property type="component" value="Unassembled WGS sequence"/>
</dbReference>
<keyword evidence="1" id="KW-0479">Metal-binding</keyword>
<evidence type="ECO:0000259" key="2">
    <source>
        <dbReference type="PROSITE" id="PS50157"/>
    </source>
</evidence>
<comment type="caution">
    <text evidence="3">The sequence shown here is derived from an EMBL/GenBank/DDBJ whole genome shotgun (WGS) entry which is preliminary data.</text>
</comment>
<keyword evidence="1" id="KW-0862">Zinc</keyword>
<proteinExistence type="predicted"/>
<evidence type="ECO:0000313" key="4">
    <source>
        <dbReference type="Proteomes" id="UP001160148"/>
    </source>
</evidence>
<dbReference type="PROSITE" id="PS50157">
    <property type="entry name" value="ZINC_FINGER_C2H2_2"/>
    <property type="match status" value="1"/>
</dbReference>
<accession>A0AAV0WG41</accession>
<name>A0AAV0WG41_9HEMI</name>
<dbReference type="SUPFAM" id="SSF57667">
    <property type="entry name" value="beta-beta-alpha zinc fingers"/>
    <property type="match status" value="1"/>
</dbReference>
<feature type="domain" description="C2H2-type" evidence="2">
    <location>
        <begin position="2"/>
        <end position="24"/>
    </location>
</feature>
<protein>
    <recommendedName>
        <fullName evidence="2">C2H2-type domain-containing protein</fullName>
    </recommendedName>
</protein>
<sequence>MFECAYCSRQFDKKYNLVRHIRLHMEGCTIKSSRPLMDAEIELDIINMNFVSFQEFEEWKSIEEVSSSSRFVKQRGQDLTKIKL</sequence>
<evidence type="ECO:0000313" key="3">
    <source>
        <dbReference type="EMBL" id="CAI6354726.1"/>
    </source>
</evidence>
<dbReference type="InterPro" id="IPR036236">
    <property type="entry name" value="Znf_C2H2_sf"/>
</dbReference>
<dbReference type="Pfam" id="PF00096">
    <property type="entry name" value="zf-C2H2"/>
    <property type="match status" value="1"/>
</dbReference>
<keyword evidence="4" id="KW-1185">Reference proteome</keyword>
<dbReference type="GO" id="GO:0008270">
    <property type="term" value="F:zinc ion binding"/>
    <property type="evidence" value="ECO:0007669"/>
    <property type="project" value="UniProtKB-KW"/>
</dbReference>
<dbReference type="PROSITE" id="PS00028">
    <property type="entry name" value="ZINC_FINGER_C2H2_1"/>
    <property type="match status" value="1"/>
</dbReference>
<keyword evidence="1" id="KW-0863">Zinc-finger</keyword>
<evidence type="ECO:0000256" key="1">
    <source>
        <dbReference type="PROSITE-ProRule" id="PRU00042"/>
    </source>
</evidence>
<dbReference type="SMART" id="SM00355">
    <property type="entry name" value="ZnF_C2H2"/>
    <property type="match status" value="1"/>
</dbReference>
<organism evidence="3 4">
    <name type="scientific">Macrosiphum euphorbiae</name>
    <name type="common">potato aphid</name>
    <dbReference type="NCBI Taxonomy" id="13131"/>
    <lineage>
        <taxon>Eukaryota</taxon>
        <taxon>Metazoa</taxon>
        <taxon>Ecdysozoa</taxon>
        <taxon>Arthropoda</taxon>
        <taxon>Hexapoda</taxon>
        <taxon>Insecta</taxon>
        <taxon>Pterygota</taxon>
        <taxon>Neoptera</taxon>
        <taxon>Paraneoptera</taxon>
        <taxon>Hemiptera</taxon>
        <taxon>Sternorrhyncha</taxon>
        <taxon>Aphidomorpha</taxon>
        <taxon>Aphidoidea</taxon>
        <taxon>Aphididae</taxon>
        <taxon>Macrosiphini</taxon>
        <taxon>Macrosiphum</taxon>
    </lineage>
</organism>
<dbReference type="InterPro" id="IPR013087">
    <property type="entry name" value="Znf_C2H2_type"/>
</dbReference>